<keyword evidence="3" id="KW-1185">Reference proteome</keyword>
<accession>A0AAV2I5F5</accession>
<evidence type="ECO:0000256" key="1">
    <source>
        <dbReference type="SAM" id="SignalP"/>
    </source>
</evidence>
<feature type="chain" id="PRO_5043382491" evidence="1">
    <location>
        <begin position="23"/>
        <end position="120"/>
    </location>
</feature>
<keyword evidence="1" id="KW-0732">Signal</keyword>
<sequence>MLSFTHIFITCLSGLVLKLTSCDTPPDYDQPPSPAWSPAEGHQDCSFWDQTGCSKGECCVKEVISFEDLDQNPLVSTICKPYLALGELCLRQPEGYLCECMPGLRCEFRNNETYGVCSPG</sequence>
<gene>
    <name evidence="2" type="ORF">GSLYS_00014742001</name>
</gene>
<evidence type="ECO:0000313" key="2">
    <source>
        <dbReference type="EMBL" id="CAL1541100.1"/>
    </source>
</evidence>
<dbReference type="Gene3D" id="2.10.80.10">
    <property type="entry name" value="Lipase, subunit A"/>
    <property type="match status" value="1"/>
</dbReference>
<reference evidence="2 3" key="1">
    <citation type="submission" date="2024-04" db="EMBL/GenBank/DDBJ databases">
        <authorList>
            <consortium name="Genoscope - CEA"/>
            <person name="William W."/>
        </authorList>
    </citation>
    <scope>NUCLEOTIDE SEQUENCE [LARGE SCALE GENOMIC DNA]</scope>
</reference>
<evidence type="ECO:0000313" key="3">
    <source>
        <dbReference type="Proteomes" id="UP001497497"/>
    </source>
</evidence>
<protein>
    <submittedName>
        <fullName evidence="2">Uncharacterized protein</fullName>
    </submittedName>
</protein>
<dbReference type="AlphaFoldDB" id="A0AAV2I5F5"/>
<comment type="caution">
    <text evidence="2">The sequence shown here is derived from an EMBL/GenBank/DDBJ whole genome shotgun (WGS) entry which is preliminary data.</text>
</comment>
<dbReference type="EMBL" id="CAXITT010000414">
    <property type="protein sequence ID" value="CAL1541100.1"/>
    <property type="molecule type" value="Genomic_DNA"/>
</dbReference>
<feature type="signal peptide" evidence="1">
    <location>
        <begin position="1"/>
        <end position="22"/>
    </location>
</feature>
<organism evidence="2 3">
    <name type="scientific">Lymnaea stagnalis</name>
    <name type="common">Great pond snail</name>
    <name type="synonym">Helix stagnalis</name>
    <dbReference type="NCBI Taxonomy" id="6523"/>
    <lineage>
        <taxon>Eukaryota</taxon>
        <taxon>Metazoa</taxon>
        <taxon>Spiralia</taxon>
        <taxon>Lophotrochozoa</taxon>
        <taxon>Mollusca</taxon>
        <taxon>Gastropoda</taxon>
        <taxon>Heterobranchia</taxon>
        <taxon>Euthyneura</taxon>
        <taxon>Panpulmonata</taxon>
        <taxon>Hygrophila</taxon>
        <taxon>Lymnaeoidea</taxon>
        <taxon>Lymnaeidae</taxon>
        <taxon>Lymnaea</taxon>
    </lineage>
</organism>
<proteinExistence type="predicted"/>
<dbReference type="Proteomes" id="UP001497497">
    <property type="component" value="Unassembled WGS sequence"/>
</dbReference>
<name>A0AAV2I5F5_LYMST</name>